<sequence>MIKANLREVFDYLNNDQILVISIKIKGVVFTSEQLKLLHDHLVKDKSIFNCFELDLKYYLSRRKALIVVLEEDFYDKLSYDFTDLKKYENKAALRFEIRNKEKNVLDTPQKVHPKNPCKYFNVKDMAYKKRHYKDAISEILKTPFHFFEIKEAEETLKETYNKMISDDC</sequence>
<organism evidence="1 2">
    <name type="scientific">Flavobacterium tiangeerense</name>
    <dbReference type="NCBI Taxonomy" id="459471"/>
    <lineage>
        <taxon>Bacteria</taxon>
        <taxon>Pseudomonadati</taxon>
        <taxon>Bacteroidota</taxon>
        <taxon>Flavobacteriia</taxon>
        <taxon>Flavobacteriales</taxon>
        <taxon>Flavobacteriaceae</taxon>
        <taxon>Flavobacterium</taxon>
    </lineage>
</organism>
<evidence type="ECO:0000313" key="1">
    <source>
        <dbReference type="EMBL" id="TWI03153.1"/>
    </source>
</evidence>
<keyword evidence="2" id="KW-1185">Reference proteome</keyword>
<proteinExistence type="predicted"/>
<accession>A0ABY3FNC3</accession>
<gene>
    <name evidence="1" type="ORF">IQ05_00082</name>
</gene>
<dbReference type="EMBL" id="VLKO01000001">
    <property type="protein sequence ID" value="TWI03153.1"/>
    <property type="molecule type" value="Genomic_DNA"/>
</dbReference>
<reference evidence="1 2" key="1">
    <citation type="journal article" date="2015" name="Stand. Genomic Sci.">
        <title>Genomic Encyclopedia of Bacterial and Archaeal Type Strains, Phase III: the genomes of soil and plant-associated and newly described type strains.</title>
        <authorList>
            <person name="Whitman W.B."/>
            <person name="Woyke T."/>
            <person name="Klenk H.P."/>
            <person name="Zhou Y."/>
            <person name="Lilburn T.G."/>
            <person name="Beck B.J."/>
            <person name="De Vos P."/>
            <person name="Vandamme P."/>
            <person name="Eisen J.A."/>
            <person name="Garrity G."/>
            <person name="Hugenholtz P."/>
            <person name="Kyrpides N.C."/>
        </authorList>
    </citation>
    <scope>NUCLEOTIDE SEQUENCE [LARGE SCALE GENOMIC DNA]</scope>
    <source>
        <strain evidence="1 2">CGMCC 1.6847</strain>
    </source>
</reference>
<dbReference type="Proteomes" id="UP000317519">
    <property type="component" value="Unassembled WGS sequence"/>
</dbReference>
<dbReference type="RefSeq" id="WP_144888951.1">
    <property type="nucleotide sequence ID" value="NZ_VLKO01000001.1"/>
</dbReference>
<evidence type="ECO:0000313" key="2">
    <source>
        <dbReference type="Proteomes" id="UP000317519"/>
    </source>
</evidence>
<protein>
    <submittedName>
        <fullName evidence="1">Uncharacterized protein</fullName>
    </submittedName>
</protein>
<comment type="caution">
    <text evidence="1">The sequence shown here is derived from an EMBL/GenBank/DDBJ whole genome shotgun (WGS) entry which is preliminary data.</text>
</comment>
<name>A0ABY3FNC3_9FLAO</name>